<evidence type="ECO:0000313" key="2">
    <source>
        <dbReference type="EMBL" id="MEQ2456440.1"/>
    </source>
</evidence>
<name>A0ABV1EPC1_9FIRM</name>
<evidence type="ECO:0008006" key="4">
    <source>
        <dbReference type="Google" id="ProtNLM"/>
    </source>
</evidence>
<evidence type="ECO:0000313" key="3">
    <source>
        <dbReference type="Proteomes" id="UP001440599"/>
    </source>
</evidence>
<feature type="transmembrane region" description="Helical" evidence="1">
    <location>
        <begin position="232"/>
        <end position="250"/>
    </location>
</feature>
<feature type="transmembrane region" description="Helical" evidence="1">
    <location>
        <begin position="42"/>
        <end position="62"/>
    </location>
</feature>
<feature type="transmembrane region" description="Helical" evidence="1">
    <location>
        <begin position="83"/>
        <end position="107"/>
    </location>
</feature>
<feature type="transmembrane region" description="Helical" evidence="1">
    <location>
        <begin position="207"/>
        <end position="226"/>
    </location>
</feature>
<keyword evidence="1" id="KW-1133">Transmembrane helix</keyword>
<dbReference type="EMBL" id="JBBMFT010000004">
    <property type="protein sequence ID" value="MEQ2456440.1"/>
    <property type="molecule type" value="Genomic_DNA"/>
</dbReference>
<organism evidence="2 3">
    <name type="scientific">Flavonifractor hominis</name>
    <dbReference type="NCBI Taxonomy" id="3133178"/>
    <lineage>
        <taxon>Bacteria</taxon>
        <taxon>Bacillati</taxon>
        <taxon>Bacillota</taxon>
        <taxon>Clostridia</taxon>
        <taxon>Eubacteriales</taxon>
        <taxon>Oscillospiraceae</taxon>
        <taxon>Flavonifractor</taxon>
    </lineage>
</organism>
<feature type="transmembrane region" description="Helical" evidence="1">
    <location>
        <begin position="113"/>
        <end position="134"/>
    </location>
</feature>
<protein>
    <recommendedName>
        <fullName evidence="4">DUF998 domain-containing protein</fullName>
    </recommendedName>
</protein>
<accession>A0ABV1EPC1</accession>
<dbReference type="RefSeq" id="WP_349140088.1">
    <property type="nucleotide sequence ID" value="NZ_JBBMFT010000004.1"/>
</dbReference>
<feature type="transmembrane region" description="Helical" evidence="1">
    <location>
        <begin position="177"/>
        <end position="195"/>
    </location>
</feature>
<keyword evidence="3" id="KW-1185">Reference proteome</keyword>
<proteinExistence type="predicted"/>
<sequence>MRKEFVLPAAAVAGGAVGFALRRWELATAFEADTGLPISGAPATLALILFSVVMVAVLALLCRGHYPAFSGYDQAFAARGCTLYAGVGTAAALLLLAGAVAIVVSFLQGENQVYTRLLVAVLAVVSGVCVLRTVQGNYRGQGQGKYNFLLLMPAYTCCVWLIAAYQVRAGDPVQLDYVYELFAIIASLLGFYFTAGFSFERAKPFRASLFSLLGIYFSLVTMADSHDLATRLLYGFTILYLLASVWALLYNAGRPEPPVRAENDTTEGIPDES</sequence>
<reference evidence="2 3" key="1">
    <citation type="submission" date="2024-03" db="EMBL/GenBank/DDBJ databases">
        <title>Human intestinal bacterial collection.</title>
        <authorList>
            <person name="Pauvert C."/>
            <person name="Hitch T.C.A."/>
            <person name="Clavel T."/>
        </authorList>
    </citation>
    <scope>NUCLEOTIDE SEQUENCE [LARGE SCALE GENOMIC DNA]</scope>
    <source>
        <strain evidence="2 3">CLA-AP-H34</strain>
    </source>
</reference>
<keyword evidence="1" id="KW-0472">Membrane</keyword>
<gene>
    <name evidence="2" type="ORF">WMO45_07895</name>
</gene>
<comment type="caution">
    <text evidence="2">The sequence shown here is derived from an EMBL/GenBank/DDBJ whole genome shotgun (WGS) entry which is preliminary data.</text>
</comment>
<keyword evidence="1" id="KW-0812">Transmembrane</keyword>
<evidence type="ECO:0000256" key="1">
    <source>
        <dbReference type="SAM" id="Phobius"/>
    </source>
</evidence>
<dbReference type="Proteomes" id="UP001440599">
    <property type="component" value="Unassembled WGS sequence"/>
</dbReference>
<feature type="transmembrane region" description="Helical" evidence="1">
    <location>
        <begin position="146"/>
        <end position="165"/>
    </location>
</feature>